<dbReference type="PANTHER" id="PTHR12303">
    <property type="entry name" value="CARNOSINE N-METHYLTRANSFERASE"/>
    <property type="match status" value="1"/>
</dbReference>
<keyword evidence="3" id="KW-0489">Methyltransferase</keyword>
<proteinExistence type="inferred from homology"/>
<dbReference type="InterPro" id="IPR012901">
    <property type="entry name" value="CARME"/>
</dbReference>
<evidence type="ECO:0000256" key="2">
    <source>
        <dbReference type="ARBA" id="ARBA00012003"/>
    </source>
</evidence>
<keyword evidence="4" id="KW-0808">Transferase</keyword>
<evidence type="ECO:0000256" key="4">
    <source>
        <dbReference type="ARBA" id="ARBA00022679"/>
    </source>
</evidence>
<comment type="similarity">
    <text evidence="1">Belongs to the carnosine N-methyltransferase family.</text>
</comment>
<feature type="compositionally biased region" description="Polar residues" evidence="6">
    <location>
        <begin position="403"/>
        <end position="414"/>
    </location>
</feature>
<sequence length="476" mass="52928">MQKMERPRRVHAANVDGPLIPPFPHSRVPRASPDPWYLCPDLESGGLELKAFMAESDTQSAHEADGEGEATWAGDYDPFSDDGERRSLFAALDSFRQYRRTMHQMVTHRRRQAFYALPSEHWQMLSQPPFSFLDTLNHVDDAIDTNAELADAILALGLESFGLQADPPKDDPLCWHDTATASDVTKASSTIHQFFRDWSAEGAAERAVCYEPVLRDLHTEFQSRRDAGEEIRVLVPGAGLGRLVFETCLAGYSAEGNEISYHQLFASSWVLNHTAGPAAHAVHPFAGKFSNLQSRAQQLRKVMIPDVHPGVAMAKAAETQTPLGSMSMAAADFLVLYMESSNRESFDAVASVFFIDTAPNIIRYIETIYHCLKPGGLWINVGPLLWHVENGRPRADEDEEDTSNGNKDTNQTSPGIGEGGSVELSEDEVLCLVERMGFCIEIRPGNRQPCGYIQDPDSMLQNLYQPSHWVARKIVK</sequence>
<dbReference type="SUPFAM" id="SSF53335">
    <property type="entry name" value="S-adenosyl-L-methionine-dependent methyltransferases"/>
    <property type="match status" value="1"/>
</dbReference>
<dbReference type="AlphaFoldDB" id="A0A9W9XG10"/>
<name>A0A9W9XG10_9EURO</name>
<accession>A0A9W9XG10</accession>
<dbReference type="InterPro" id="IPR029063">
    <property type="entry name" value="SAM-dependent_MTases_sf"/>
</dbReference>
<protein>
    <recommendedName>
        <fullName evidence="2">carnosine N-methyltransferase</fullName>
        <ecNumber evidence="2">2.1.1.22</ecNumber>
    </recommendedName>
</protein>
<dbReference type="Proteomes" id="UP001148312">
    <property type="component" value="Unassembled WGS sequence"/>
</dbReference>
<evidence type="ECO:0000256" key="1">
    <source>
        <dbReference type="ARBA" id="ARBA00010086"/>
    </source>
</evidence>
<dbReference type="SMART" id="SM01296">
    <property type="entry name" value="N2227"/>
    <property type="match status" value="1"/>
</dbReference>
<dbReference type="EC" id="2.1.1.22" evidence="2"/>
<keyword evidence="8" id="KW-1185">Reference proteome</keyword>
<evidence type="ECO:0000256" key="6">
    <source>
        <dbReference type="SAM" id="MobiDB-lite"/>
    </source>
</evidence>
<comment type="caution">
    <text evidence="7">The sequence shown here is derived from an EMBL/GenBank/DDBJ whole genome shotgun (WGS) entry which is preliminary data.</text>
</comment>
<dbReference type="Gene3D" id="3.40.50.150">
    <property type="entry name" value="Vaccinia Virus protein VP39"/>
    <property type="match status" value="1"/>
</dbReference>
<gene>
    <name evidence="7" type="ORF">N7539_002645</name>
</gene>
<dbReference type="Pfam" id="PF07942">
    <property type="entry name" value="CARME"/>
    <property type="match status" value="1"/>
</dbReference>
<evidence type="ECO:0000256" key="3">
    <source>
        <dbReference type="ARBA" id="ARBA00022603"/>
    </source>
</evidence>
<dbReference type="EMBL" id="JAPWDQ010000003">
    <property type="protein sequence ID" value="KAJ5491078.1"/>
    <property type="molecule type" value="Genomic_DNA"/>
</dbReference>
<dbReference type="PANTHER" id="PTHR12303:SF6">
    <property type="entry name" value="CARNOSINE N-METHYLTRANSFERASE"/>
    <property type="match status" value="1"/>
</dbReference>
<keyword evidence="5" id="KW-0949">S-adenosyl-L-methionine</keyword>
<feature type="region of interest" description="Disordered" evidence="6">
    <location>
        <begin position="393"/>
        <end position="421"/>
    </location>
</feature>
<dbReference type="GO" id="GO:0032259">
    <property type="term" value="P:methylation"/>
    <property type="evidence" value="ECO:0007669"/>
    <property type="project" value="UniProtKB-KW"/>
</dbReference>
<evidence type="ECO:0000256" key="5">
    <source>
        <dbReference type="ARBA" id="ARBA00022691"/>
    </source>
</evidence>
<dbReference type="RefSeq" id="XP_056792207.1">
    <property type="nucleotide sequence ID" value="XM_056932248.1"/>
</dbReference>
<evidence type="ECO:0000313" key="7">
    <source>
        <dbReference type="EMBL" id="KAJ5491078.1"/>
    </source>
</evidence>
<dbReference type="GeneID" id="81622497"/>
<reference evidence="7" key="2">
    <citation type="journal article" date="2023" name="IMA Fungus">
        <title>Comparative genomic study of the Penicillium genus elucidates a diverse pangenome and 15 lateral gene transfer events.</title>
        <authorList>
            <person name="Petersen C."/>
            <person name="Sorensen T."/>
            <person name="Nielsen M.R."/>
            <person name="Sondergaard T.E."/>
            <person name="Sorensen J.L."/>
            <person name="Fitzpatrick D.A."/>
            <person name="Frisvad J.C."/>
            <person name="Nielsen K.L."/>
        </authorList>
    </citation>
    <scope>NUCLEOTIDE SEQUENCE</scope>
    <source>
        <strain evidence="7">IBT 30728</strain>
    </source>
</reference>
<organism evidence="7 8">
    <name type="scientific">Penicillium diatomitis</name>
    <dbReference type="NCBI Taxonomy" id="2819901"/>
    <lineage>
        <taxon>Eukaryota</taxon>
        <taxon>Fungi</taxon>
        <taxon>Dikarya</taxon>
        <taxon>Ascomycota</taxon>
        <taxon>Pezizomycotina</taxon>
        <taxon>Eurotiomycetes</taxon>
        <taxon>Eurotiomycetidae</taxon>
        <taxon>Eurotiales</taxon>
        <taxon>Aspergillaceae</taxon>
        <taxon>Penicillium</taxon>
    </lineage>
</organism>
<reference evidence="7" key="1">
    <citation type="submission" date="2022-12" db="EMBL/GenBank/DDBJ databases">
        <authorList>
            <person name="Petersen C."/>
        </authorList>
    </citation>
    <scope>NUCLEOTIDE SEQUENCE</scope>
    <source>
        <strain evidence="7">IBT 30728</strain>
    </source>
</reference>
<dbReference type="GO" id="GO:0030735">
    <property type="term" value="F:carnosine N-methyltransferase activity"/>
    <property type="evidence" value="ECO:0007669"/>
    <property type="project" value="UniProtKB-EC"/>
</dbReference>
<evidence type="ECO:0000313" key="8">
    <source>
        <dbReference type="Proteomes" id="UP001148312"/>
    </source>
</evidence>